<proteinExistence type="predicted"/>
<organism evidence="1 2">
    <name type="scientific">Passalora fulva</name>
    <name type="common">Tomato leaf mold</name>
    <name type="synonym">Cladosporium fulvum</name>
    <dbReference type="NCBI Taxonomy" id="5499"/>
    <lineage>
        <taxon>Eukaryota</taxon>
        <taxon>Fungi</taxon>
        <taxon>Dikarya</taxon>
        <taxon>Ascomycota</taxon>
        <taxon>Pezizomycotina</taxon>
        <taxon>Dothideomycetes</taxon>
        <taxon>Dothideomycetidae</taxon>
        <taxon>Mycosphaerellales</taxon>
        <taxon>Mycosphaerellaceae</taxon>
        <taxon>Fulvia</taxon>
    </lineage>
</organism>
<evidence type="ECO:0000313" key="2">
    <source>
        <dbReference type="Proteomes" id="UP000756132"/>
    </source>
</evidence>
<dbReference type="KEGG" id="ffu:CLAFUR5_13567"/>
<reference evidence="1" key="2">
    <citation type="journal article" date="2022" name="Microb. Genom.">
        <title>A chromosome-scale genome assembly of the tomato pathogen Cladosporium fulvum reveals a compartmentalized genome architecture and the presence of a dispensable chromosome.</title>
        <authorList>
            <person name="Zaccaron A.Z."/>
            <person name="Chen L.H."/>
            <person name="Samaras A."/>
            <person name="Stergiopoulos I."/>
        </authorList>
    </citation>
    <scope>NUCLEOTIDE SEQUENCE</scope>
    <source>
        <strain evidence="1">Race5_Kim</strain>
    </source>
</reference>
<dbReference type="GeneID" id="71993445"/>
<protein>
    <submittedName>
        <fullName evidence="1">Uncharacterized protein</fullName>
    </submittedName>
</protein>
<accession>A0A9Q8UW11</accession>
<dbReference type="RefSeq" id="XP_047768902.1">
    <property type="nucleotide sequence ID" value="XM_047912715.1"/>
</dbReference>
<dbReference type="AlphaFoldDB" id="A0A9Q8UW11"/>
<name>A0A9Q8UW11_PASFU</name>
<evidence type="ECO:0000313" key="1">
    <source>
        <dbReference type="EMBL" id="UJO24536.1"/>
    </source>
</evidence>
<dbReference type="Proteomes" id="UP000756132">
    <property type="component" value="Chromosome 12"/>
</dbReference>
<reference evidence="1" key="1">
    <citation type="submission" date="2021-12" db="EMBL/GenBank/DDBJ databases">
        <authorList>
            <person name="Zaccaron A."/>
            <person name="Stergiopoulos I."/>
        </authorList>
    </citation>
    <scope>NUCLEOTIDE SEQUENCE</scope>
    <source>
        <strain evidence="1">Race5_Kim</strain>
    </source>
</reference>
<gene>
    <name evidence="1" type="ORF">CLAFUR5_13567</name>
</gene>
<sequence length="168" mass="19097">MTTNRNNEPTKRSPIKRILTKTQSLLKLQKTYKGPCHLLLIDPAIRLKIYAFILPDYDQVSPPQNSLNPPHQSTNQPPHMLLRTCRSLRAEASIAYLAHLDRICEEWGEGFKGITEQMQALNAVGRVEEAGELYVAAEMVKRAWEVAFLRGVWEMGRMGREGVRVGEV</sequence>
<keyword evidence="2" id="KW-1185">Reference proteome</keyword>
<dbReference type="EMBL" id="CP090174">
    <property type="protein sequence ID" value="UJO24536.1"/>
    <property type="molecule type" value="Genomic_DNA"/>
</dbReference>